<protein>
    <submittedName>
        <fullName evidence="2">Uncharacterized protein</fullName>
    </submittedName>
</protein>
<feature type="chain" id="PRO_5012384850" evidence="1">
    <location>
        <begin position="16"/>
        <end position="134"/>
    </location>
</feature>
<feature type="non-terminal residue" evidence="2">
    <location>
        <position position="134"/>
    </location>
</feature>
<dbReference type="AlphaFoldDB" id="A0A1B6E7G8"/>
<organism evidence="2">
    <name type="scientific">Clastoptera arizonana</name>
    <name type="common">Arizona spittle bug</name>
    <dbReference type="NCBI Taxonomy" id="38151"/>
    <lineage>
        <taxon>Eukaryota</taxon>
        <taxon>Metazoa</taxon>
        <taxon>Ecdysozoa</taxon>
        <taxon>Arthropoda</taxon>
        <taxon>Hexapoda</taxon>
        <taxon>Insecta</taxon>
        <taxon>Pterygota</taxon>
        <taxon>Neoptera</taxon>
        <taxon>Paraneoptera</taxon>
        <taxon>Hemiptera</taxon>
        <taxon>Auchenorrhyncha</taxon>
        <taxon>Cercopoidea</taxon>
        <taxon>Clastopteridae</taxon>
        <taxon>Clastoptera</taxon>
    </lineage>
</organism>
<keyword evidence="1" id="KW-0732">Signal</keyword>
<dbReference type="EMBL" id="GEDC01003417">
    <property type="protein sequence ID" value="JAS33881.1"/>
    <property type="molecule type" value="Transcribed_RNA"/>
</dbReference>
<evidence type="ECO:0000313" key="2">
    <source>
        <dbReference type="EMBL" id="JAS33881.1"/>
    </source>
</evidence>
<accession>A0A1B6E7G8</accession>
<feature type="signal peptide" evidence="1">
    <location>
        <begin position="1"/>
        <end position="15"/>
    </location>
</feature>
<sequence length="134" mass="15528">MFYSTLLTLLASGVGFVSIRLRCPFSKLDEKILQSLVSGDPQTGSSLLYDMLNYYDQLEQVYDLIKSGSQEGYDQLQSIDKRGPRFCYTPFDLQLVKKNNKFNEEQVNELLGNIQGCKFIWQSIMQLHTVHWIF</sequence>
<reference evidence="2" key="1">
    <citation type="submission" date="2015-12" db="EMBL/GenBank/DDBJ databases">
        <title>De novo transcriptome assembly of four potential Pierce s Disease insect vectors from Arizona vineyards.</title>
        <authorList>
            <person name="Tassone E.E."/>
        </authorList>
    </citation>
    <scope>NUCLEOTIDE SEQUENCE</scope>
</reference>
<evidence type="ECO:0000256" key="1">
    <source>
        <dbReference type="SAM" id="SignalP"/>
    </source>
</evidence>
<name>A0A1B6E7G8_9HEMI</name>
<gene>
    <name evidence="2" type="ORF">g.45037</name>
</gene>
<proteinExistence type="predicted"/>